<dbReference type="InterPro" id="IPR007492">
    <property type="entry name" value="LytTR_DNA-bd_dom"/>
</dbReference>
<organism evidence="5 6">
    <name type="scientific">Luteibacter jiangsuensis</name>
    <dbReference type="NCBI Taxonomy" id="637577"/>
    <lineage>
        <taxon>Bacteria</taxon>
        <taxon>Pseudomonadati</taxon>
        <taxon>Pseudomonadota</taxon>
        <taxon>Gammaproteobacteria</taxon>
        <taxon>Lysobacterales</taxon>
        <taxon>Rhodanobacteraceae</taxon>
        <taxon>Luteibacter</taxon>
    </lineage>
</organism>
<evidence type="ECO:0000313" key="5">
    <source>
        <dbReference type="EMBL" id="MDQ0009577.1"/>
    </source>
</evidence>
<dbReference type="InterPro" id="IPR046947">
    <property type="entry name" value="LytR-like"/>
</dbReference>
<dbReference type="Proteomes" id="UP001237737">
    <property type="component" value="Unassembled WGS sequence"/>
</dbReference>
<sequence length="236" mass="26601">MIRVAVVDDEPLARAGVVARLRGEPDVVVVGEFVDGHELAALRRHSVDVVIVDVQMPGRDGLDALATIPVAERPLAILLTAHEHFAVRAFELQAVDYLLKPIDDERFGEAIDRTRRQLRGQTMAATTRHFAIRVGTRLSFIDADDVEWIEADGDYAVLHVLGRRHLLREPLHTLARRLDPARFVRVHRSAIVRIDQVEELRPRPNRDAVLRLRDGTALRASRTYIETLLAALHRIA</sequence>
<evidence type="ECO:0000256" key="1">
    <source>
        <dbReference type="ARBA" id="ARBA00023012"/>
    </source>
</evidence>
<dbReference type="InterPro" id="IPR001789">
    <property type="entry name" value="Sig_transdc_resp-reg_receiver"/>
</dbReference>
<reference evidence="5 6" key="1">
    <citation type="submission" date="2023-07" db="EMBL/GenBank/DDBJ databases">
        <title>Sorghum-associated microbial communities from plants grown in Nebraska, USA.</title>
        <authorList>
            <person name="Schachtman D."/>
        </authorList>
    </citation>
    <scope>NUCLEOTIDE SEQUENCE [LARGE SCALE GENOMIC DNA]</scope>
    <source>
        <strain evidence="5 6">CC60</strain>
    </source>
</reference>
<protein>
    <submittedName>
        <fullName evidence="5">Two-component system LytT family response regulator</fullName>
    </submittedName>
</protein>
<dbReference type="RefSeq" id="WP_306849052.1">
    <property type="nucleotide sequence ID" value="NZ_JAUSSK010000002.1"/>
</dbReference>
<dbReference type="Pfam" id="PF04397">
    <property type="entry name" value="LytTR"/>
    <property type="match status" value="1"/>
</dbReference>
<evidence type="ECO:0000259" key="4">
    <source>
        <dbReference type="PROSITE" id="PS50930"/>
    </source>
</evidence>
<keyword evidence="1" id="KW-0902">Two-component regulatory system</keyword>
<evidence type="ECO:0000256" key="2">
    <source>
        <dbReference type="PROSITE-ProRule" id="PRU00169"/>
    </source>
</evidence>
<dbReference type="PANTHER" id="PTHR37299:SF1">
    <property type="entry name" value="STAGE 0 SPORULATION PROTEIN A HOMOLOG"/>
    <property type="match status" value="1"/>
</dbReference>
<evidence type="ECO:0000313" key="6">
    <source>
        <dbReference type="Proteomes" id="UP001237737"/>
    </source>
</evidence>
<dbReference type="SMART" id="SM00850">
    <property type="entry name" value="LytTR"/>
    <property type="match status" value="1"/>
</dbReference>
<gene>
    <name evidence="5" type="ORF">J2T07_001754</name>
</gene>
<dbReference type="SMART" id="SM00448">
    <property type="entry name" value="REC"/>
    <property type="match status" value="1"/>
</dbReference>
<accession>A0ABT9T064</accession>
<proteinExistence type="predicted"/>
<dbReference type="PROSITE" id="PS50110">
    <property type="entry name" value="RESPONSE_REGULATORY"/>
    <property type="match status" value="1"/>
</dbReference>
<dbReference type="EMBL" id="JAUSSK010000002">
    <property type="protein sequence ID" value="MDQ0009577.1"/>
    <property type="molecule type" value="Genomic_DNA"/>
</dbReference>
<feature type="modified residue" description="4-aspartylphosphate" evidence="2">
    <location>
        <position position="53"/>
    </location>
</feature>
<dbReference type="SUPFAM" id="SSF52172">
    <property type="entry name" value="CheY-like"/>
    <property type="match status" value="1"/>
</dbReference>
<dbReference type="PANTHER" id="PTHR37299">
    <property type="entry name" value="TRANSCRIPTIONAL REGULATOR-RELATED"/>
    <property type="match status" value="1"/>
</dbReference>
<dbReference type="InterPro" id="IPR011006">
    <property type="entry name" value="CheY-like_superfamily"/>
</dbReference>
<dbReference type="Gene3D" id="3.40.50.2300">
    <property type="match status" value="1"/>
</dbReference>
<feature type="domain" description="Response regulatory" evidence="3">
    <location>
        <begin position="3"/>
        <end position="115"/>
    </location>
</feature>
<dbReference type="Gene3D" id="2.40.50.1020">
    <property type="entry name" value="LytTr DNA-binding domain"/>
    <property type="match status" value="1"/>
</dbReference>
<dbReference type="Pfam" id="PF00072">
    <property type="entry name" value="Response_reg"/>
    <property type="match status" value="1"/>
</dbReference>
<comment type="caution">
    <text evidence="5">The sequence shown here is derived from an EMBL/GenBank/DDBJ whole genome shotgun (WGS) entry which is preliminary data.</text>
</comment>
<keyword evidence="6" id="KW-1185">Reference proteome</keyword>
<name>A0ABT9T064_9GAMM</name>
<keyword evidence="2" id="KW-0597">Phosphoprotein</keyword>
<dbReference type="PROSITE" id="PS50930">
    <property type="entry name" value="HTH_LYTTR"/>
    <property type="match status" value="1"/>
</dbReference>
<feature type="domain" description="HTH LytTR-type" evidence="4">
    <location>
        <begin position="130"/>
        <end position="234"/>
    </location>
</feature>
<evidence type="ECO:0000259" key="3">
    <source>
        <dbReference type="PROSITE" id="PS50110"/>
    </source>
</evidence>